<proteinExistence type="inferred from homology"/>
<comment type="similarity">
    <text evidence="3 12">Belongs to the cytidine and deoxycytidylate deaminase family.</text>
</comment>
<dbReference type="PROSITE" id="PS51747">
    <property type="entry name" value="CYT_DCMP_DEAMINASES_2"/>
    <property type="match status" value="1"/>
</dbReference>
<dbReference type="InterPro" id="IPR016192">
    <property type="entry name" value="APOBEC/CMP_deaminase_Zn-bd"/>
</dbReference>
<evidence type="ECO:0000256" key="3">
    <source>
        <dbReference type="ARBA" id="ARBA00006576"/>
    </source>
</evidence>
<evidence type="ECO:0000256" key="9">
    <source>
        <dbReference type="ARBA" id="ARBA00032005"/>
    </source>
</evidence>
<dbReference type="PANTHER" id="PTHR11644">
    <property type="entry name" value="CYTIDINE DEAMINASE"/>
    <property type="match status" value="1"/>
</dbReference>
<evidence type="ECO:0000313" key="15">
    <source>
        <dbReference type="Proteomes" id="UP001221686"/>
    </source>
</evidence>
<gene>
    <name evidence="14" type="ORF">POL25_21520</name>
</gene>
<comment type="caution">
    <text evidence="14">The sequence shown here is derived from an EMBL/GenBank/DDBJ whole genome shotgun (WGS) entry which is preliminary data.</text>
</comment>
<dbReference type="EMBL" id="JAQNDL010000002">
    <property type="protein sequence ID" value="MDC0719500.1"/>
    <property type="molecule type" value="Genomic_DNA"/>
</dbReference>
<keyword evidence="7 12" id="KW-0378">Hydrolase</keyword>
<evidence type="ECO:0000259" key="13">
    <source>
        <dbReference type="PROSITE" id="PS51747"/>
    </source>
</evidence>
<evidence type="ECO:0000256" key="12">
    <source>
        <dbReference type="RuleBase" id="RU364006"/>
    </source>
</evidence>
<evidence type="ECO:0000256" key="7">
    <source>
        <dbReference type="ARBA" id="ARBA00022801"/>
    </source>
</evidence>
<comment type="function">
    <text evidence="2 12">This enzyme scavenges exogenous and endogenous cytidine and 2'-deoxycytidine for UMP synthesis.</text>
</comment>
<evidence type="ECO:0000256" key="2">
    <source>
        <dbReference type="ARBA" id="ARBA00003949"/>
    </source>
</evidence>
<evidence type="ECO:0000256" key="1">
    <source>
        <dbReference type="ARBA" id="ARBA00001947"/>
    </source>
</evidence>
<dbReference type="InterPro" id="IPR002125">
    <property type="entry name" value="CMP_dCMP_dom"/>
</dbReference>
<comment type="catalytic activity">
    <reaction evidence="10 12">
        <text>2'-deoxycytidine + H2O + H(+) = 2'-deoxyuridine + NH4(+)</text>
        <dbReference type="Rhea" id="RHEA:13433"/>
        <dbReference type="ChEBI" id="CHEBI:15377"/>
        <dbReference type="ChEBI" id="CHEBI:15378"/>
        <dbReference type="ChEBI" id="CHEBI:15698"/>
        <dbReference type="ChEBI" id="CHEBI:16450"/>
        <dbReference type="ChEBI" id="CHEBI:28938"/>
        <dbReference type="EC" id="3.5.4.5"/>
    </reaction>
</comment>
<sequence length="139" mass="14410">MTATESQEAALVAAAVEVRGRAHCPFSGFAVGCAMRDVDGRIWTGANVENASYTLGLCAERVAIFHAVTHGAGKIASIAVVTAAEVPTPPCGACRQILFEFAADADLVLVTTGGARLHSSVRDLLPLAFDAGFLTPRQP</sequence>
<dbReference type="RefSeq" id="WP_272088011.1">
    <property type="nucleotide sequence ID" value="NZ_JAQNDL010000002.1"/>
</dbReference>
<evidence type="ECO:0000256" key="8">
    <source>
        <dbReference type="ARBA" id="ARBA00022833"/>
    </source>
</evidence>
<dbReference type="PANTHER" id="PTHR11644:SF2">
    <property type="entry name" value="CYTIDINE DEAMINASE"/>
    <property type="match status" value="1"/>
</dbReference>
<protein>
    <recommendedName>
        <fullName evidence="5 12">Cytidine deaminase</fullName>
        <ecNumber evidence="4 12">3.5.4.5</ecNumber>
    </recommendedName>
    <alternativeName>
        <fullName evidence="9 12">Cytidine aminohydrolase</fullName>
    </alternativeName>
</protein>
<evidence type="ECO:0000256" key="6">
    <source>
        <dbReference type="ARBA" id="ARBA00022723"/>
    </source>
</evidence>
<evidence type="ECO:0000256" key="10">
    <source>
        <dbReference type="ARBA" id="ARBA00049252"/>
    </source>
</evidence>
<evidence type="ECO:0000256" key="11">
    <source>
        <dbReference type="ARBA" id="ARBA00049558"/>
    </source>
</evidence>
<dbReference type="Pfam" id="PF00383">
    <property type="entry name" value="dCMP_cyt_deam_1"/>
    <property type="match status" value="1"/>
</dbReference>
<dbReference type="PROSITE" id="PS00903">
    <property type="entry name" value="CYT_DCMP_DEAMINASES_1"/>
    <property type="match status" value="1"/>
</dbReference>
<evidence type="ECO:0000256" key="4">
    <source>
        <dbReference type="ARBA" id="ARBA00012783"/>
    </source>
</evidence>
<comment type="catalytic activity">
    <reaction evidence="11 12">
        <text>cytidine + H2O + H(+) = uridine + NH4(+)</text>
        <dbReference type="Rhea" id="RHEA:16069"/>
        <dbReference type="ChEBI" id="CHEBI:15377"/>
        <dbReference type="ChEBI" id="CHEBI:15378"/>
        <dbReference type="ChEBI" id="CHEBI:16704"/>
        <dbReference type="ChEBI" id="CHEBI:17562"/>
        <dbReference type="ChEBI" id="CHEBI:28938"/>
        <dbReference type="EC" id="3.5.4.5"/>
    </reaction>
</comment>
<dbReference type="EC" id="3.5.4.5" evidence="4 12"/>
<organism evidence="14 15">
    <name type="scientific">Nannocystis bainbridge</name>
    <dbReference type="NCBI Taxonomy" id="2995303"/>
    <lineage>
        <taxon>Bacteria</taxon>
        <taxon>Pseudomonadati</taxon>
        <taxon>Myxococcota</taxon>
        <taxon>Polyangia</taxon>
        <taxon>Nannocystales</taxon>
        <taxon>Nannocystaceae</taxon>
        <taxon>Nannocystis</taxon>
    </lineage>
</organism>
<dbReference type="InterPro" id="IPR006262">
    <property type="entry name" value="Cyt_deam_tetra"/>
</dbReference>
<dbReference type="InterPro" id="IPR050202">
    <property type="entry name" value="Cyt/Deoxycyt_deaminase"/>
</dbReference>
<dbReference type="GO" id="GO:0004126">
    <property type="term" value="F:cytidine deaminase activity"/>
    <property type="evidence" value="ECO:0007669"/>
    <property type="project" value="UniProtKB-EC"/>
</dbReference>
<dbReference type="Gene3D" id="3.40.140.10">
    <property type="entry name" value="Cytidine Deaminase, domain 2"/>
    <property type="match status" value="1"/>
</dbReference>
<keyword evidence="6 12" id="KW-0479">Metal-binding</keyword>
<name>A0ABT5E0T8_9BACT</name>
<accession>A0ABT5E0T8</accession>
<dbReference type="InterPro" id="IPR016193">
    <property type="entry name" value="Cytidine_deaminase-like"/>
</dbReference>
<dbReference type="Proteomes" id="UP001221686">
    <property type="component" value="Unassembled WGS sequence"/>
</dbReference>
<feature type="domain" description="CMP/dCMP-type deaminase" evidence="13">
    <location>
        <begin position="6"/>
        <end position="132"/>
    </location>
</feature>
<reference evidence="14 15" key="1">
    <citation type="submission" date="2022-11" db="EMBL/GenBank/DDBJ databases">
        <title>Minimal conservation of predation-associated metabolite biosynthetic gene clusters underscores biosynthetic potential of Myxococcota including descriptions for ten novel species: Archangium lansinium sp. nov., Myxococcus landrumus sp. nov., Nannocystis bai.</title>
        <authorList>
            <person name="Ahearne A."/>
            <person name="Stevens C."/>
            <person name="Dowd S."/>
        </authorList>
    </citation>
    <scope>NUCLEOTIDE SEQUENCE [LARGE SCALE GENOMIC DNA]</scope>
    <source>
        <strain evidence="14 15">BB15-2</strain>
    </source>
</reference>
<evidence type="ECO:0000256" key="5">
    <source>
        <dbReference type="ARBA" id="ARBA00018266"/>
    </source>
</evidence>
<keyword evidence="8 12" id="KW-0862">Zinc</keyword>
<dbReference type="NCBIfam" id="TIGR01354">
    <property type="entry name" value="cyt_deam_tetra"/>
    <property type="match status" value="1"/>
</dbReference>
<evidence type="ECO:0000313" key="14">
    <source>
        <dbReference type="EMBL" id="MDC0719500.1"/>
    </source>
</evidence>
<dbReference type="NCBIfam" id="NF004064">
    <property type="entry name" value="PRK05578.1"/>
    <property type="match status" value="1"/>
</dbReference>
<comment type="cofactor">
    <cofactor evidence="1 12">
        <name>Zn(2+)</name>
        <dbReference type="ChEBI" id="CHEBI:29105"/>
    </cofactor>
</comment>
<dbReference type="SUPFAM" id="SSF53927">
    <property type="entry name" value="Cytidine deaminase-like"/>
    <property type="match status" value="1"/>
</dbReference>
<dbReference type="CDD" id="cd01283">
    <property type="entry name" value="cytidine_deaminase"/>
    <property type="match status" value="1"/>
</dbReference>
<keyword evidence="15" id="KW-1185">Reference proteome</keyword>